<evidence type="ECO:0000313" key="7">
    <source>
        <dbReference type="Proteomes" id="UP000192223"/>
    </source>
</evidence>
<accession>A0A1W4WY50</accession>
<dbReference type="SMART" id="SM00082">
    <property type="entry name" value="LRRCT"/>
    <property type="match status" value="1"/>
</dbReference>
<reference evidence="8" key="1">
    <citation type="submission" date="2025-08" db="UniProtKB">
        <authorList>
            <consortium name="RefSeq"/>
        </authorList>
    </citation>
    <scope>IDENTIFICATION</scope>
    <source>
        <tissue evidence="8">Entire body</tissue>
    </source>
</reference>
<dbReference type="AlphaFoldDB" id="A0A1W4WY50"/>
<keyword evidence="4" id="KW-1133">Transmembrane helix</keyword>
<dbReference type="PRINTS" id="PR00019">
    <property type="entry name" value="LEURICHRPT"/>
</dbReference>
<dbReference type="FunCoup" id="A0A1W4WY50">
    <property type="interactions" value="7"/>
</dbReference>
<feature type="domain" description="LRRCT" evidence="6">
    <location>
        <begin position="368"/>
        <end position="420"/>
    </location>
</feature>
<dbReference type="KEGG" id="apln:108736954"/>
<dbReference type="Pfam" id="PF13855">
    <property type="entry name" value="LRR_8"/>
    <property type="match status" value="3"/>
</dbReference>
<gene>
    <name evidence="8" type="primary">LOC108736954</name>
</gene>
<feature type="signal peptide" evidence="5">
    <location>
        <begin position="1"/>
        <end position="18"/>
    </location>
</feature>
<dbReference type="InterPro" id="IPR032675">
    <property type="entry name" value="LRR_dom_sf"/>
</dbReference>
<dbReference type="SMART" id="SM00369">
    <property type="entry name" value="LRR_TYP"/>
    <property type="match status" value="8"/>
</dbReference>
<dbReference type="InterPro" id="IPR000483">
    <property type="entry name" value="Cys-rich_flank_reg_C"/>
</dbReference>
<evidence type="ECO:0000256" key="2">
    <source>
        <dbReference type="ARBA" id="ARBA00022729"/>
    </source>
</evidence>
<dbReference type="SUPFAM" id="SSF52058">
    <property type="entry name" value="L domain-like"/>
    <property type="match status" value="1"/>
</dbReference>
<keyword evidence="1" id="KW-0433">Leucine-rich repeat</keyword>
<dbReference type="InterPro" id="IPR003591">
    <property type="entry name" value="Leu-rich_rpt_typical-subtyp"/>
</dbReference>
<evidence type="ECO:0000256" key="4">
    <source>
        <dbReference type="SAM" id="Phobius"/>
    </source>
</evidence>
<dbReference type="RefSeq" id="XP_018325078.1">
    <property type="nucleotide sequence ID" value="XM_018469576.1"/>
</dbReference>
<evidence type="ECO:0000256" key="3">
    <source>
        <dbReference type="ARBA" id="ARBA00022737"/>
    </source>
</evidence>
<dbReference type="Gene3D" id="3.80.10.10">
    <property type="entry name" value="Ribonuclease Inhibitor"/>
    <property type="match status" value="3"/>
</dbReference>
<dbReference type="SMART" id="SM00365">
    <property type="entry name" value="LRR_SD22"/>
    <property type="match status" value="5"/>
</dbReference>
<dbReference type="PANTHER" id="PTHR24369">
    <property type="entry name" value="ANTIGEN BSP, PUTATIVE-RELATED"/>
    <property type="match status" value="1"/>
</dbReference>
<keyword evidence="3" id="KW-0677">Repeat</keyword>
<dbReference type="FunFam" id="3.80.10.10:FF:001360">
    <property type="entry name" value="Uncharacterized protein"/>
    <property type="match status" value="1"/>
</dbReference>
<evidence type="ECO:0000256" key="1">
    <source>
        <dbReference type="ARBA" id="ARBA00022614"/>
    </source>
</evidence>
<dbReference type="InterPro" id="IPR050541">
    <property type="entry name" value="LRR_TM_domain-containing"/>
</dbReference>
<dbReference type="GeneID" id="108736954"/>
<evidence type="ECO:0000256" key="5">
    <source>
        <dbReference type="SAM" id="SignalP"/>
    </source>
</evidence>
<sequence length="712" mass="79255">MWWLYLSLVWWCGTVAVAAPGISKWVCPEIAEEPVVECNCDVPHTLRCTGDKTALDIIGQKLLSLNSSISVSLLDCTIQNVSTISGPLLEGIALKGLVISSGEIKEIHGMAFGKLAAPLKALGLPSNKLVTVPTHALRFLSGLNRLDLSTNKLRKLESQNFKGLENLSYIDLSNNEILRIAPNTFSHLLHLRVLRLQNNRLTVSALFTLNTLYSIEDLDLSSNYLDGPLDSQTLPNIPFLQNLQLSHNSFSSIKMGALEGLPNLQTLSLHGNQIDVLEDHAFLYLSNLKQLNLSSNRIVAVSGASLDHLKNLIELDLSSNFLRAVAADLLTPLQNLRILRLDDNEISIVSSDAFKMGILLERLTLRENPLNCDCNLMDFAYWLSNSTIPKEDKKSVVCATPPSLENGILIEIPSNELQCGHQEPLLSPLNMPVRAHIHLRSFSFDGSKIVLEWYVEEEAIPYTCDALFVYEEDGSKEVLLESNPLKCNSSNLKDPRLLDVTVPNSFELSLGNRYRFCVVLLESATRSDELSLALGCSDVLPLLPNAPHKRAKPSPTAPTIQTTFTSDGTLTVNVDVNRSENCEVHLALFQTKGALYQKKVMKCRNDRYIFENLDEDVYTLCINLLKPNNNRDFKNDQKTQCVRVTKQQSTQMIQGGSLALIFALGSIGVFLIFAVQKCFQKSRVGRSQCFISSEEERPHHNRYVKLQATTKV</sequence>
<feature type="chain" id="PRO_5010740146" evidence="5">
    <location>
        <begin position="19"/>
        <end position="712"/>
    </location>
</feature>
<dbReference type="GO" id="GO:0005886">
    <property type="term" value="C:plasma membrane"/>
    <property type="evidence" value="ECO:0007669"/>
    <property type="project" value="TreeGrafter"/>
</dbReference>
<dbReference type="Proteomes" id="UP000192223">
    <property type="component" value="Unplaced"/>
</dbReference>
<proteinExistence type="predicted"/>
<dbReference type="OrthoDB" id="2151624at2759"/>
<dbReference type="PANTHER" id="PTHR24369:SF210">
    <property type="entry name" value="CHAOPTIN-RELATED"/>
    <property type="match status" value="1"/>
</dbReference>
<organism evidence="7 8">
    <name type="scientific">Agrilus planipennis</name>
    <name type="common">Emerald ash borer</name>
    <name type="synonym">Agrilus marcopoli</name>
    <dbReference type="NCBI Taxonomy" id="224129"/>
    <lineage>
        <taxon>Eukaryota</taxon>
        <taxon>Metazoa</taxon>
        <taxon>Ecdysozoa</taxon>
        <taxon>Arthropoda</taxon>
        <taxon>Hexapoda</taxon>
        <taxon>Insecta</taxon>
        <taxon>Pterygota</taxon>
        <taxon>Neoptera</taxon>
        <taxon>Endopterygota</taxon>
        <taxon>Coleoptera</taxon>
        <taxon>Polyphaga</taxon>
        <taxon>Elateriformia</taxon>
        <taxon>Buprestoidea</taxon>
        <taxon>Buprestidae</taxon>
        <taxon>Agrilinae</taxon>
        <taxon>Agrilus</taxon>
    </lineage>
</organism>
<dbReference type="InterPro" id="IPR001611">
    <property type="entry name" value="Leu-rich_rpt"/>
</dbReference>
<name>A0A1W4WY50_AGRPL</name>
<dbReference type="STRING" id="224129.A0A1W4WY50"/>
<evidence type="ECO:0000313" key="8">
    <source>
        <dbReference type="RefSeq" id="XP_018325078.1"/>
    </source>
</evidence>
<keyword evidence="7" id="KW-1185">Reference proteome</keyword>
<feature type="transmembrane region" description="Helical" evidence="4">
    <location>
        <begin position="652"/>
        <end position="675"/>
    </location>
</feature>
<evidence type="ECO:0000259" key="6">
    <source>
        <dbReference type="SMART" id="SM00082"/>
    </source>
</evidence>
<protein>
    <submittedName>
        <fullName evidence="8">Leucine-rich repeats and immunoglobulin-like domains protein 1</fullName>
    </submittedName>
</protein>
<dbReference type="InParanoid" id="A0A1W4WY50"/>
<keyword evidence="2 5" id="KW-0732">Signal</keyword>
<dbReference type="PROSITE" id="PS51450">
    <property type="entry name" value="LRR"/>
    <property type="match status" value="2"/>
</dbReference>
<keyword evidence="4" id="KW-0472">Membrane</keyword>
<keyword evidence="4" id="KW-0812">Transmembrane</keyword>